<gene>
    <name evidence="11" type="ORF">EVA_03623</name>
</gene>
<dbReference type="SUPFAM" id="SSF56935">
    <property type="entry name" value="Porins"/>
    <property type="match status" value="1"/>
</dbReference>
<dbReference type="InterPro" id="IPR039426">
    <property type="entry name" value="TonB-dep_rcpt-like"/>
</dbReference>
<evidence type="ECO:0000256" key="2">
    <source>
        <dbReference type="ARBA" id="ARBA00022448"/>
    </source>
</evidence>
<reference evidence="11" key="1">
    <citation type="journal article" date="2012" name="PLoS ONE">
        <title>Gene sets for utilization of primary and secondary nutrition supplies in the distal gut of endangered iberian lynx.</title>
        <authorList>
            <person name="Alcaide M."/>
            <person name="Messina E."/>
            <person name="Richter M."/>
            <person name="Bargiela R."/>
            <person name="Peplies J."/>
            <person name="Huws S.A."/>
            <person name="Newbold C.J."/>
            <person name="Golyshin P.N."/>
            <person name="Simon M.A."/>
            <person name="Lopez G."/>
            <person name="Yakimov M.M."/>
            <person name="Ferrer M."/>
        </authorList>
    </citation>
    <scope>NUCLEOTIDE SEQUENCE</scope>
</reference>
<dbReference type="PANTHER" id="PTHR30069:SF29">
    <property type="entry name" value="HEMOGLOBIN AND HEMOGLOBIN-HAPTOGLOBIN-BINDING PROTEIN 1-RELATED"/>
    <property type="match status" value="1"/>
</dbReference>
<keyword evidence="6" id="KW-0472">Membrane</keyword>
<organism evidence="11">
    <name type="scientific">gut metagenome</name>
    <dbReference type="NCBI Taxonomy" id="749906"/>
    <lineage>
        <taxon>unclassified sequences</taxon>
        <taxon>metagenomes</taxon>
        <taxon>organismal metagenomes</taxon>
    </lineage>
</organism>
<feature type="domain" description="TonB-dependent receptor-like beta-barrel" evidence="9">
    <location>
        <begin position="278"/>
        <end position="672"/>
    </location>
</feature>
<dbReference type="GO" id="GO:0015344">
    <property type="term" value="F:siderophore uptake transmembrane transporter activity"/>
    <property type="evidence" value="ECO:0007669"/>
    <property type="project" value="TreeGrafter"/>
</dbReference>
<dbReference type="InterPro" id="IPR000531">
    <property type="entry name" value="Beta-barrel_TonB"/>
</dbReference>
<proteinExistence type="predicted"/>
<dbReference type="Pfam" id="PF00593">
    <property type="entry name" value="TonB_dep_Rec_b-barrel"/>
    <property type="match status" value="1"/>
</dbReference>
<dbReference type="Gene3D" id="2.170.130.10">
    <property type="entry name" value="TonB-dependent receptor, plug domain"/>
    <property type="match status" value="1"/>
</dbReference>
<dbReference type="InterPro" id="IPR037066">
    <property type="entry name" value="Plug_dom_sf"/>
</dbReference>
<evidence type="ECO:0000313" key="11">
    <source>
        <dbReference type="EMBL" id="EJX08261.1"/>
    </source>
</evidence>
<dbReference type="InterPro" id="IPR008969">
    <property type="entry name" value="CarboxyPept-like_regulatory"/>
</dbReference>
<dbReference type="InterPro" id="IPR036942">
    <property type="entry name" value="Beta-barrel_TonB_sf"/>
</dbReference>
<dbReference type="PROSITE" id="PS52016">
    <property type="entry name" value="TONB_DEPENDENT_REC_3"/>
    <property type="match status" value="1"/>
</dbReference>
<dbReference type="InterPro" id="IPR012910">
    <property type="entry name" value="Plug_dom"/>
</dbReference>
<dbReference type="EMBL" id="AMCI01000663">
    <property type="protein sequence ID" value="EJX08261.1"/>
    <property type="molecule type" value="Genomic_DNA"/>
</dbReference>
<protein>
    <submittedName>
        <fullName evidence="11">TonB-dependent receptor HmuR</fullName>
    </submittedName>
</protein>
<evidence type="ECO:0000256" key="8">
    <source>
        <dbReference type="ARBA" id="ARBA00023237"/>
    </source>
</evidence>
<keyword evidence="8" id="KW-0998">Cell outer membrane</keyword>
<keyword evidence="5" id="KW-0798">TonB box</keyword>
<keyword evidence="3" id="KW-0812">Transmembrane</keyword>
<dbReference type="Pfam" id="PF13715">
    <property type="entry name" value="CarbopepD_reg_2"/>
    <property type="match status" value="1"/>
</dbReference>
<evidence type="ECO:0000259" key="9">
    <source>
        <dbReference type="Pfam" id="PF00593"/>
    </source>
</evidence>
<comment type="caution">
    <text evidence="11">The sequence shown here is derived from an EMBL/GenBank/DDBJ whole genome shotgun (WGS) entry which is preliminary data.</text>
</comment>
<dbReference type="PANTHER" id="PTHR30069">
    <property type="entry name" value="TONB-DEPENDENT OUTER MEMBRANE RECEPTOR"/>
    <property type="match status" value="1"/>
</dbReference>
<sequence length="708" mass="80328">MWVICFSLQAAQRWVTGQVSDSENRPLPGAAVQVKECPEQGTVTDAEGCYSLQLPDDRTFTLRVSYVGYREGTGQVERTGNQTLNFRLYEQDTWLDQVVVTGTRTPKLLKDVPIVTRVISEKEILRADATRIDELLQAELPGIEFSYSMNQQPSLNMAGFGGNAVLFLVDGERLAGETLDNVDYSRLTMDNVQRIEIVKGAASSLYGSNAIGGVVNLISRENQEPWSVRLQGRYGAHNEQRYGGSLGFRQGKFQSATHVQYTTIDAIDLAKGTDNEAVGDYRTLYGNSTLQVKERLVFTPSEDWKLTARGAFYFRERNSSDLQKDRYRSYTGGLKGNYHWTKADDLELSYAFDQYDKADYLVLNDREVRDYRNAQHTVRGLYNHTFADRHILTLGGDYLHDYLMSYQFADNGHRSQHTADAFAQFDWNPHPKFNVIAGLRFDYFSAADLSHVSPKLGLMYKVGPCSLRASYAGGFRAPTLKEMYMDFYMGNIFMIYGNPDLKPETSHNFSLSAEYLKGKHNLTVTGFYNRVQHRITTAWNRELNGQVYTNLSPLQVTGMDVHASGNYASGWSWRLSYAYTYEHLRKGEPLVKSTRPHTATARLAYDRDWKRYGLSATLTGRFLSALTTDVYTSNTSYEETERQKYPGYTLWKLSLMQRIGRGVNLTVAVDNLFNYRPSYYYSNSPSTTGTTCSVGLTLDVEKFFVGNL</sequence>
<evidence type="ECO:0000256" key="6">
    <source>
        <dbReference type="ARBA" id="ARBA00023136"/>
    </source>
</evidence>
<evidence type="ECO:0000256" key="5">
    <source>
        <dbReference type="ARBA" id="ARBA00023077"/>
    </source>
</evidence>
<evidence type="ECO:0000256" key="4">
    <source>
        <dbReference type="ARBA" id="ARBA00022729"/>
    </source>
</evidence>
<keyword evidence="4" id="KW-0732">Signal</keyword>
<accession>J9D696</accession>
<name>J9D696_9ZZZZ</name>
<evidence type="ECO:0000256" key="7">
    <source>
        <dbReference type="ARBA" id="ARBA00023170"/>
    </source>
</evidence>
<dbReference type="GO" id="GO:0009279">
    <property type="term" value="C:cell outer membrane"/>
    <property type="evidence" value="ECO:0007669"/>
    <property type="project" value="UniProtKB-SubCell"/>
</dbReference>
<dbReference type="Gene3D" id="2.60.40.1120">
    <property type="entry name" value="Carboxypeptidase-like, regulatory domain"/>
    <property type="match status" value="1"/>
</dbReference>
<dbReference type="CDD" id="cd01347">
    <property type="entry name" value="ligand_gated_channel"/>
    <property type="match status" value="1"/>
</dbReference>
<evidence type="ECO:0000256" key="3">
    <source>
        <dbReference type="ARBA" id="ARBA00022692"/>
    </source>
</evidence>
<evidence type="ECO:0000259" key="10">
    <source>
        <dbReference type="Pfam" id="PF07715"/>
    </source>
</evidence>
<dbReference type="SUPFAM" id="SSF49464">
    <property type="entry name" value="Carboxypeptidase regulatory domain-like"/>
    <property type="match status" value="1"/>
</dbReference>
<keyword evidence="2" id="KW-0813">Transport</keyword>
<dbReference type="Gene3D" id="2.40.170.20">
    <property type="entry name" value="TonB-dependent receptor, beta-barrel domain"/>
    <property type="match status" value="1"/>
</dbReference>
<dbReference type="Pfam" id="PF07715">
    <property type="entry name" value="Plug"/>
    <property type="match status" value="1"/>
</dbReference>
<evidence type="ECO:0000256" key="1">
    <source>
        <dbReference type="ARBA" id="ARBA00004571"/>
    </source>
</evidence>
<dbReference type="AlphaFoldDB" id="J9D696"/>
<feature type="domain" description="TonB-dependent receptor plug" evidence="10">
    <location>
        <begin position="110"/>
        <end position="214"/>
    </location>
</feature>
<comment type="subcellular location">
    <subcellularLocation>
        <location evidence="1">Cell outer membrane</location>
        <topology evidence="1">Multi-pass membrane protein</topology>
    </subcellularLocation>
</comment>
<dbReference type="GO" id="GO:0044718">
    <property type="term" value="P:siderophore transmembrane transport"/>
    <property type="evidence" value="ECO:0007669"/>
    <property type="project" value="TreeGrafter"/>
</dbReference>
<keyword evidence="7 11" id="KW-0675">Receptor</keyword>